<evidence type="ECO:0000256" key="5">
    <source>
        <dbReference type="ARBA" id="ARBA00023004"/>
    </source>
</evidence>
<keyword evidence="6 7" id="KW-0503">Monooxygenase</keyword>
<dbReference type="InterPro" id="IPR036396">
    <property type="entry name" value="Cyt_P450_sf"/>
</dbReference>
<sequence length="434" mass="48786">MQNRPRPPAPNGLPLLGNTVSFVRDPFAFTARSVAEHGDVVRLSILGTDRYIVSHPDLFERVLVTDRDAFVKTDDFSLAFGDSVLAVEGGDWREQRDLLDPFFFFRKIADYVPKMREQAERRAESWADGETYSMVEEMKRLTFDVLAATLLGLAPEERAGDESLRRAADDLNAYFSPSSWALPAWVPTPSRRRFENAETTLRTEIQRLLEADRPGDGDLLSVLATAREGDGYPRSDAEVADQLVGILFAGHETTALALTFAWYLLSRNPAVRRRVEREVDDVVGDDPVSVDHLSDLTALERVVKETLRLYPPVHTLPRVTTREVELGGYRIPEGSELLLSVVTTHRDERFFENPTEFDPDRWGRGDVAEYAYIPFGAGPRRCVGQAFATMEAKVVMAELLKRWRIDWAGEGELGVAPQMTTQPDGDVPMTVSER</sequence>
<keyword evidence="4 7" id="KW-0560">Oxidoreductase</keyword>
<dbReference type="STRING" id="555875.SAMN04488124_3433"/>
<dbReference type="Gene3D" id="1.10.630.10">
    <property type="entry name" value="Cytochrome P450"/>
    <property type="match status" value="1"/>
</dbReference>
<dbReference type="PROSITE" id="PS00086">
    <property type="entry name" value="CYTOCHROME_P450"/>
    <property type="match status" value="1"/>
</dbReference>
<dbReference type="GO" id="GO:0004497">
    <property type="term" value="F:monooxygenase activity"/>
    <property type="evidence" value="ECO:0007669"/>
    <property type="project" value="UniProtKB-KW"/>
</dbReference>
<evidence type="ECO:0000313" key="9">
    <source>
        <dbReference type="EMBL" id="SFR68529.1"/>
    </source>
</evidence>
<keyword evidence="3 7" id="KW-0479">Metal-binding</keyword>
<gene>
    <name evidence="9" type="ORF">SAMN04488124_3433</name>
</gene>
<feature type="region of interest" description="Disordered" evidence="8">
    <location>
        <begin position="415"/>
        <end position="434"/>
    </location>
</feature>
<dbReference type="InterPro" id="IPR002401">
    <property type="entry name" value="Cyt_P450_E_grp-I"/>
</dbReference>
<proteinExistence type="inferred from homology"/>
<evidence type="ECO:0000256" key="8">
    <source>
        <dbReference type="SAM" id="MobiDB-lite"/>
    </source>
</evidence>
<dbReference type="OrthoDB" id="9881at2157"/>
<dbReference type="PRINTS" id="PR00463">
    <property type="entry name" value="EP450I"/>
</dbReference>
<evidence type="ECO:0000256" key="4">
    <source>
        <dbReference type="ARBA" id="ARBA00023002"/>
    </source>
</evidence>
<evidence type="ECO:0000256" key="1">
    <source>
        <dbReference type="ARBA" id="ARBA00010617"/>
    </source>
</evidence>
<dbReference type="EMBL" id="FOYS01000007">
    <property type="protein sequence ID" value="SFR68529.1"/>
    <property type="molecule type" value="Genomic_DNA"/>
</dbReference>
<keyword evidence="2 7" id="KW-0349">Heme</keyword>
<dbReference type="InterPro" id="IPR050196">
    <property type="entry name" value="Cytochrome_P450_Monoox"/>
</dbReference>
<dbReference type="GO" id="GO:0020037">
    <property type="term" value="F:heme binding"/>
    <property type="evidence" value="ECO:0007669"/>
    <property type="project" value="InterPro"/>
</dbReference>
<reference evidence="10" key="1">
    <citation type="submission" date="2016-10" db="EMBL/GenBank/DDBJ databases">
        <authorList>
            <person name="Varghese N."/>
            <person name="Submissions S."/>
        </authorList>
    </citation>
    <scope>NUCLEOTIDE SEQUENCE [LARGE SCALE GENOMIC DNA]</scope>
    <source>
        <strain evidence="10">CGMCC 1.8711</strain>
    </source>
</reference>
<comment type="similarity">
    <text evidence="1 7">Belongs to the cytochrome P450 family.</text>
</comment>
<dbReference type="GO" id="GO:0016705">
    <property type="term" value="F:oxidoreductase activity, acting on paired donors, with incorporation or reduction of molecular oxygen"/>
    <property type="evidence" value="ECO:0007669"/>
    <property type="project" value="InterPro"/>
</dbReference>
<dbReference type="InterPro" id="IPR017972">
    <property type="entry name" value="Cyt_P450_CS"/>
</dbReference>
<dbReference type="PANTHER" id="PTHR24291">
    <property type="entry name" value="CYTOCHROME P450 FAMILY 4"/>
    <property type="match status" value="1"/>
</dbReference>
<dbReference type="InterPro" id="IPR001128">
    <property type="entry name" value="Cyt_P450"/>
</dbReference>
<evidence type="ECO:0000256" key="3">
    <source>
        <dbReference type="ARBA" id="ARBA00022723"/>
    </source>
</evidence>
<accession>A0A1I6IPH9</accession>
<dbReference type="SUPFAM" id="SSF48264">
    <property type="entry name" value="Cytochrome P450"/>
    <property type="match status" value="1"/>
</dbReference>
<name>A0A1I6IPH9_9EURY</name>
<evidence type="ECO:0000313" key="10">
    <source>
        <dbReference type="Proteomes" id="UP000243250"/>
    </source>
</evidence>
<keyword evidence="10" id="KW-1185">Reference proteome</keyword>
<evidence type="ECO:0000256" key="6">
    <source>
        <dbReference type="ARBA" id="ARBA00023033"/>
    </source>
</evidence>
<dbReference type="RefSeq" id="WP_089883217.1">
    <property type="nucleotide sequence ID" value="NZ_FOYS01000007.1"/>
</dbReference>
<protein>
    <submittedName>
        <fullName evidence="9">Cytochrome P450</fullName>
    </submittedName>
</protein>
<dbReference type="AlphaFoldDB" id="A0A1I6IPH9"/>
<evidence type="ECO:0000256" key="7">
    <source>
        <dbReference type="RuleBase" id="RU000461"/>
    </source>
</evidence>
<dbReference type="PANTHER" id="PTHR24291:SF50">
    <property type="entry name" value="BIFUNCTIONAL ALBAFLAVENONE MONOOXYGENASE_TERPENE SYNTHASE"/>
    <property type="match status" value="1"/>
</dbReference>
<evidence type="ECO:0000256" key="2">
    <source>
        <dbReference type="ARBA" id="ARBA00022617"/>
    </source>
</evidence>
<dbReference type="Proteomes" id="UP000243250">
    <property type="component" value="Unassembled WGS sequence"/>
</dbReference>
<dbReference type="Pfam" id="PF00067">
    <property type="entry name" value="p450"/>
    <property type="match status" value="1"/>
</dbReference>
<dbReference type="PRINTS" id="PR00385">
    <property type="entry name" value="P450"/>
</dbReference>
<dbReference type="GO" id="GO:0005506">
    <property type="term" value="F:iron ion binding"/>
    <property type="evidence" value="ECO:0007669"/>
    <property type="project" value="InterPro"/>
</dbReference>
<keyword evidence="5 7" id="KW-0408">Iron</keyword>
<organism evidence="9 10">
    <name type="scientific">Halogeometricum limi</name>
    <dbReference type="NCBI Taxonomy" id="555875"/>
    <lineage>
        <taxon>Archaea</taxon>
        <taxon>Methanobacteriati</taxon>
        <taxon>Methanobacteriota</taxon>
        <taxon>Stenosarchaea group</taxon>
        <taxon>Halobacteria</taxon>
        <taxon>Halobacteriales</taxon>
        <taxon>Haloferacaceae</taxon>
        <taxon>Halogeometricum</taxon>
    </lineage>
</organism>